<comment type="caution">
    <text evidence="3">The sequence shown here is derived from an EMBL/GenBank/DDBJ whole genome shotgun (WGS) entry which is preliminary data.</text>
</comment>
<feature type="chain" id="PRO_5020903249" evidence="1">
    <location>
        <begin position="27"/>
        <end position="243"/>
    </location>
</feature>
<dbReference type="Proteomes" id="UP000295334">
    <property type="component" value="Unassembled WGS sequence"/>
</dbReference>
<dbReference type="OrthoDB" id="1466971at2"/>
<dbReference type="Gene3D" id="2.160.20.120">
    <property type="match status" value="1"/>
</dbReference>
<dbReference type="InterPro" id="IPR021255">
    <property type="entry name" value="DUF2807"/>
</dbReference>
<dbReference type="PROSITE" id="PS51257">
    <property type="entry name" value="PROKAR_LIPOPROTEIN"/>
    <property type="match status" value="1"/>
</dbReference>
<proteinExistence type="predicted"/>
<dbReference type="EMBL" id="SJZI01000008">
    <property type="protein sequence ID" value="TCJ17528.1"/>
    <property type="molecule type" value="Genomic_DNA"/>
</dbReference>
<name>A0A4R1BJZ6_9BACT</name>
<evidence type="ECO:0000313" key="3">
    <source>
        <dbReference type="EMBL" id="TCJ17528.1"/>
    </source>
</evidence>
<dbReference type="Pfam" id="PF10988">
    <property type="entry name" value="DUF2807"/>
    <property type="match status" value="1"/>
</dbReference>
<keyword evidence="4" id="KW-1185">Reference proteome</keyword>
<sequence>MKQTIYLTTVFLLVLAAASCSRPGCAQKAGAPTRTVRGAEPFSHIVVSDNINLVLRQESTWRIEVETDENLQAAVSTEVANGVLSIRNTASCAWIRRPGETINVSVSLPDLNRLEYQGSGTVSCADTLHLDYLSVEADHGAGTVNLLLDTRFTSALINNEVTDFVFAGRSDSCYTWCSSRGAVDYRNFRVQRLALDFAGVRDARVWATESLRATIFQNGNIYFRGTPALFTDYRGSGRLIATP</sequence>
<keyword evidence="1" id="KW-0732">Signal</keyword>
<feature type="signal peptide" evidence="1">
    <location>
        <begin position="1"/>
        <end position="26"/>
    </location>
</feature>
<evidence type="ECO:0000259" key="2">
    <source>
        <dbReference type="Pfam" id="PF10988"/>
    </source>
</evidence>
<accession>A0A4R1BJZ6</accession>
<gene>
    <name evidence="3" type="ORF">EPD60_04880</name>
</gene>
<dbReference type="AlphaFoldDB" id="A0A4R1BJZ6"/>
<feature type="domain" description="Putative auto-transporter adhesin head GIN" evidence="2">
    <location>
        <begin position="41"/>
        <end position="227"/>
    </location>
</feature>
<reference evidence="3 4" key="1">
    <citation type="submission" date="2019-03" db="EMBL/GenBank/DDBJ databases">
        <authorList>
            <person name="Kim M.K.M."/>
        </authorList>
    </citation>
    <scope>NUCLEOTIDE SEQUENCE [LARGE SCALE GENOMIC DNA]</scope>
    <source>
        <strain evidence="3 4">17J68-12</strain>
    </source>
</reference>
<organism evidence="3 4">
    <name type="scientific">Flaviaesturariibacter flavus</name>
    <dbReference type="NCBI Taxonomy" id="2502780"/>
    <lineage>
        <taxon>Bacteria</taxon>
        <taxon>Pseudomonadati</taxon>
        <taxon>Bacteroidota</taxon>
        <taxon>Chitinophagia</taxon>
        <taxon>Chitinophagales</taxon>
        <taxon>Chitinophagaceae</taxon>
        <taxon>Flaviaestuariibacter</taxon>
    </lineage>
</organism>
<evidence type="ECO:0000313" key="4">
    <source>
        <dbReference type="Proteomes" id="UP000295334"/>
    </source>
</evidence>
<protein>
    <submittedName>
        <fullName evidence="3">DUF2807 domain-containing protein</fullName>
    </submittedName>
</protein>
<evidence type="ECO:0000256" key="1">
    <source>
        <dbReference type="SAM" id="SignalP"/>
    </source>
</evidence>
<dbReference type="RefSeq" id="WP_131447423.1">
    <property type="nucleotide sequence ID" value="NZ_SJZI01000008.1"/>
</dbReference>